<keyword evidence="1" id="KW-0472">Membrane</keyword>
<proteinExistence type="predicted"/>
<feature type="transmembrane region" description="Helical" evidence="1">
    <location>
        <begin position="126"/>
        <end position="142"/>
    </location>
</feature>
<dbReference type="EMBL" id="CANHGI010000002">
    <property type="protein sequence ID" value="CAI5441354.1"/>
    <property type="molecule type" value="Genomic_DNA"/>
</dbReference>
<gene>
    <name evidence="2" type="ORF">CAMP_LOCUS3991</name>
</gene>
<accession>A0A9P1MV55</accession>
<name>A0A9P1MV55_9PELO</name>
<evidence type="ECO:0000256" key="1">
    <source>
        <dbReference type="SAM" id="Phobius"/>
    </source>
</evidence>
<comment type="caution">
    <text evidence="2">The sequence shown here is derived from an EMBL/GenBank/DDBJ whole genome shotgun (WGS) entry which is preliminary data.</text>
</comment>
<dbReference type="Proteomes" id="UP001152747">
    <property type="component" value="Unassembled WGS sequence"/>
</dbReference>
<organism evidence="2 3">
    <name type="scientific">Caenorhabditis angaria</name>
    <dbReference type="NCBI Taxonomy" id="860376"/>
    <lineage>
        <taxon>Eukaryota</taxon>
        <taxon>Metazoa</taxon>
        <taxon>Ecdysozoa</taxon>
        <taxon>Nematoda</taxon>
        <taxon>Chromadorea</taxon>
        <taxon>Rhabditida</taxon>
        <taxon>Rhabditina</taxon>
        <taxon>Rhabditomorpha</taxon>
        <taxon>Rhabditoidea</taxon>
        <taxon>Rhabditidae</taxon>
        <taxon>Peloderinae</taxon>
        <taxon>Caenorhabditis</taxon>
    </lineage>
</organism>
<dbReference type="OrthoDB" id="5851255at2759"/>
<feature type="transmembrane region" description="Helical" evidence="1">
    <location>
        <begin position="6"/>
        <end position="23"/>
    </location>
</feature>
<keyword evidence="1" id="KW-1133">Transmembrane helix</keyword>
<reference evidence="2" key="1">
    <citation type="submission" date="2022-11" db="EMBL/GenBank/DDBJ databases">
        <authorList>
            <person name="Kikuchi T."/>
        </authorList>
    </citation>
    <scope>NUCLEOTIDE SEQUENCE</scope>
    <source>
        <strain evidence="2">PS1010</strain>
    </source>
</reference>
<sequence>MWNIQSVSLILLSIIYIPIISCYKNDYHREKSRQTHYTVENIIKIKCFQCNQPYDCMTGLCWGDICVKSQVNAGYVSKGCENFTTSVGLYEPHLKQKQYCREEEVLGAPTINCFCRDQDFCNSTSSNFSIILIILLLLLISIRL</sequence>
<keyword evidence="1" id="KW-0812">Transmembrane</keyword>
<dbReference type="AlphaFoldDB" id="A0A9P1MV55"/>
<evidence type="ECO:0000313" key="2">
    <source>
        <dbReference type="EMBL" id="CAI5441354.1"/>
    </source>
</evidence>
<evidence type="ECO:0000313" key="3">
    <source>
        <dbReference type="Proteomes" id="UP001152747"/>
    </source>
</evidence>
<keyword evidence="3" id="KW-1185">Reference proteome</keyword>
<protein>
    <submittedName>
        <fullName evidence="2">Uncharacterized protein</fullName>
    </submittedName>
</protein>